<comment type="caution">
    <text evidence="10">The sequence shown here is derived from an EMBL/GenBank/DDBJ whole genome shotgun (WGS) entry which is preliminary data.</text>
</comment>
<feature type="region of interest" description="Disordered" evidence="4">
    <location>
        <begin position="131"/>
        <end position="159"/>
    </location>
</feature>
<dbReference type="Pfam" id="PF00990">
    <property type="entry name" value="GGDEF"/>
    <property type="match status" value="1"/>
</dbReference>
<evidence type="ECO:0000256" key="4">
    <source>
        <dbReference type="SAM" id="MobiDB-lite"/>
    </source>
</evidence>
<dbReference type="Gene3D" id="3.30.70.270">
    <property type="match status" value="1"/>
</dbReference>
<feature type="domain" description="PAS" evidence="6">
    <location>
        <begin position="259"/>
        <end position="304"/>
    </location>
</feature>
<dbReference type="SMART" id="SM00267">
    <property type="entry name" value="GGDEF"/>
    <property type="match status" value="1"/>
</dbReference>
<keyword evidence="3" id="KW-0175">Coiled coil</keyword>
<dbReference type="NCBIfam" id="TIGR00254">
    <property type="entry name" value="GGDEF"/>
    <property type="match status" value="1"/>
</dbReference>
<dbReference type="InterPro" id="IPR000160">
    <property type="entry name" value="GGDEF_dom"/>
</dbReference>
<dbReference type="PATRIC" id="fig|993516.3.peg.2020"/>
<evidence type="ECO:0000313" key="11">
    <source>
        <dbReference type="Proteomes" id="UP000010959"/>
    </source>
</evidence>
<dbReference type="SUPFAM" id="SSF55073">
    <property type="entry name" value="Nucleotide cyclase"/>
    <property type="match status" value="1"/>
</dbReference>
<dbReference type="CDD" id="cd01949">
    <property type="entry name" value="GGDEF"/>
    <property type="match status" value="1"/>
</dbReference>
<protein>
    <recommendedName>
        <fullName evidence="1">diguanylate cyclase</fullName>
        <ecNumber evidence="1">2.7.7.65</ecNumber>
    </recommendedName>
</protein>
<sequence length="899" mass="99983">MSPHACDESEWNLTSTIPLPTIVFLFQAVFASLRLAFALVCVGLGLILGAQWLGFIPDSRLAEEAARRKFCETVAIASIDDIRQHRWAKLNTTLDALVRQNESLLSAGLRTESGILQANTKHHRICWNKSKSTGEAKSAGTPNANSQDATSRDSDLFLSDDPAPAESVPTWVEPTEPGSKQSTVELDGDIIRLDIPITVQERTWGNLEFTFRSKIAGPFGGLLDEGILRLLIFFTVIGMGSYSFLMMRILGVFSRTQVVPDRVRQALDTLAEGLLVLDKDGKIVLANDNFLATNGYEPEELQERLAADLPWVFGNGDKSTKDAELPWTQAISQRKSVVGEILRLTGRDGIHRVFSVNAGPIGEDEKQKGALVTFQDVTHVEKHRLELENMLSMLRLSKDEIQKKNQELEILATRDALTGCLNRRAFFERMEEMLTDYRNAGRPLSCFMVDIDHFKSVNDTYGHHAGDEVLRKVSKVLRDLHEENQVVCRYGGEEFCVMLPGHDLDEAMEQSERTRLAVMNIRLEDPESLRLTASLGVSELKFGATDVQSLINQADSCLYVAKRGGRNQSVAFDPDRVDVLGEEEAPPEEVADPNLVSLPFHAVTALVSALAYRDPATAEHSRRVANLCVQAADGLVCQRDIYVLEIAALLHDIGKIGVPDDVLHKPGPLTDEEWKVMRRHNTIGLDMVAGTFHCPELERIIRAHHAISERGTTERHLKLDELPMEARILTIADTYDSIVSDHAYRQGRPHSTAAMELKRCAGKQFDTELVNHFLTKIEADVKESAMGVPTATGISFAVPKPTALKIGQQIERIAEAMDAQNITELRDLARDLCDIADASYLTPIVDSARQIEEAASNGENVEWITLLRQTQKLLDLCRATQNAHLIEVDQTEEEELFQP</sequence>
<dbReference type="GO" id="GO:0005886">
    <property type="term" value="C:plasma membrane"/>
    <property type="evidence" value="ECO:0007669"/>
    <property type="project" value="TreeGrafter"/>
</dbReference>
<dbReference type="AlphaFoldDB" id="L7CKJ8"/>
<evidence type="ECO:0000259" key="9">
    <source>
        <dbReference type="PROSITE" id="PS51832"/>
    </source>
</evidence>
<dbReference type="Pfam" id="PF01966">
    <property type="entry name" value="HD"/>
    <property type="match status" value="1"/>
</dbReference>
<dbReference type="PROSITE" id="PS51832">
    <property type="entry name" value="HD_GYP"/>
    <property type="match status" value="1"/>
</dbReference>
<feature type="coiled-coil region" evidence="3">
    <location>
        <begin position="387"/>
        <end position="414"/>
    </location>
</feature>
<dbReference type="Gene3D" id="3.30.450.20">
    <property type="entry name" value="PAS domain"/>
    <property type="match status" value="1"/>
</dbReference>
<dbReference type="InterPro" id="IPR006674">
    <property type="entry name" value="HD_domain"/>
</dbReference>
<evidence type="ECO:0000259" key="7">
    <source>
        <dbReference type="PROSITE" id="PS50887"/>
    </source>
</evidence>
<dbReference type="InterPro" id="IPR013656">
    <property type="entry name" value="PAS_4"/>
</dbReference>
<dbReference type="InterPro" id="IPR037522">
    <property type="entry name" value="HD_GYP_dom"/>
</dbReference>
<keyword evidence="5" id="KW-1133">Transmembrane helix</keyword>
<feature type="compositionally biased region" description="Polar residues" evidence="4">
    <location>
        <begin position="131"/>
        <end position="149"/>
    </location>
</feature>
<feature type="domain" description="GGDEF" evidence="7">
    <location>
        <begin position="442"/>
        <end position="574"/>
    </location>
</feature>
<evidence type="ECO:0000259" key="6">
    <source>
        <dbReference type="PROSITE" id="PS50112"/>
    </source>
</evidence>
<dbReference type="SMART" id="SM00471">
    <property type="entry name" value="HDc"/>
    <property type="match status" value="1"/>
</dbReference>
<feature type="domain" description="HD-GYP" evidence="9">
    <location>
        <begin position="595"/>
        <end position="789"/>
    </location>
</feature>
<dbReference type="GO" id="GO:0043709">
    <property type="term" value="P:cell adhesion involved in single-species biofilm formation"/>
    <property type="evidence" value="ECO:0007669"/>
    <property type="project" value="TreeGrafter"/>
</dbReference>
<dbReference type="SUPFAM" id="SSF109604">
    <property type="entry name" value="HD-domain/PDEase-like"/>
    <property type="match status" value="1"/>
</dbReference>
<organism evidence="10 11">
    <name type="scientific">Rhodopirellula baltica SWK14</name>
    <dbReference type="NCBI Taxonomy" id="993516"/>
    <lineage>
        <taxon>Bacteria</taxon>
        <taxon>Pseudomonadati</taxon>
        <taxon>Planctomycetota</taxon>
        <taxon>Planctomycetia</taxon>
        <taxon>Pirellulales</taxon>
        <taxon>Pirellulaceae</taxon>
        <taxon>Rhodopirellula</taxon>
    </lineage>
</organism>
<gene>
    <name evidence="10" type="ORF">RBSWK_01893</name>
</gene>
<dbReference type="PROSITE" id="PS50112">
    <property type="entry name" value="PAS"/>
    <property type="match status" value="1"/>
</dbReference>
<dbReference type="GO" id="GO:0052621">
    <property type="term" value="F:diguanylate cyclase activity"/>
    <property type="evidence" value="ECO:0007669"/>
    <property type="project" value="UniProtKB-EC"/>
</dbReference>
<dbReference type="PROSITE" id="PS50887">
    <property type="entry name" value="GGDEF"/>
    <property type="match status" value="1"/>
</dbReference>
<dbReference type="Proteomes" id="UP000010959">
    <property type="component" value="Unassembled WGS sequence"/>
</dbReference>
<dbReference type="CDD" id="cd00077">
    <property type="entry name" value="HDc"/>
    <property type="match status" value="1"/>
</dbReference>
<dbReference type="CDD" id="cd00130">
    <property type="entry name" value="PAS"/>
    <property type="match status" value="1"/>
</dbReference>
<dbReference type="FunFam" id="3.30.70.270:FF:000001">
    <property type="entry name" value="Diguanylate cyclase domain protein"/>
    <property type="match status" value="1"/>
</dbReference>
<keyword evidence="5" id="KW-0472">Membrane</keyword>
<dbReference type="InterPro" id="IPR000014">
    <property type="entry name" value="PAS"/>
</dbReference>
<dbReference type="SMART" id="SM00091">
    <property type="entry name" value="PAS"/>
    <property type="match status" value="1"/>
</dbReference>
<dbReference type="PROSITE" id="PS51831">
    <property type="entry name" value="HD"/>
    <property type="match status" value="1"/>
</dbReference>
<evidence type="ECO:0000256" key="3">
    <source>
        <dbReference type="SAM" id="Coils"/>
    </source>
</evidence>
<feature type="domain" description="HD" evidence="8">
    <location>
        <begin position="617"/>
        <end position="738"/>
    </location>
</feature>
<accession>L7CKJ8</accession>
<dbReference type="EMBL" id="AMWG01000040">
    <property type="protein sequence ID" value="ELP34162.1"/>
    <property type="molecule type" value="Genomic_DNA"/>
</dbReference>
<dbReference type="GO" id="GO:1902201">
    <property type="term" value="P:negative regulation of bacterial-type flagellum-dependent cell motility"/>
    <property type="evidence" value="ECO:0007669"/>
    <property type="project" value="TreeGrafter"/>
</dbReference>
<comment type="catalytic activity">
    <reaction evidence="2">
        <text>2 GTP = 3',3'-c-di-GMP + 2 diphosphate</text>
        <dbReference type="Rhea" id="RHEA:24898"/>
        <dbReference type="ChEBI" id="CHEBI:33019"/>
        <dbReference type="ChEBI" id="CHEBI:37565"/>
        <dbReference type="ChEBI" id="CHEBI:58805"/>
        <dbReference type="EC" id="2.7.7.65"/>
    </reaction>
</comment>
<dbReference type="NCBIfam" id="TIGR00277">
    <property type="entry name" value="HDIG"/>
    <property type="match status" value="1"/>
</dbReference>
<keyword evidence="5" id="KW-0812">Transmembrane</keyword>
<dbReference type="Gene3D" id="1.10.3210.10">
    <property type="entry name" value="Hypothetical protein af1432"/>
    <property type="match status" value="1"/>
</dbReference>
<evidence type="ECO:0000256" key="1">
    <source>
        <dbReference type="ARBA" id="ARBA00012528"/>
    </source>
</evidence>
<feature type="transmembrane region" description="Helical" evidence="5">
    <location>
        <begin position="230"/>
        <end position="253"/>
    </location>
</feature>
<evidence type="ECO:0000256" key="2">
    <source>
        <dbReference type="ARBA" id="ARBA00034247"/>
    </source>
</evidence>
<dbReference type="InterPro" id="IPR050469">
    <property type="entry name" value="Diguanylate_Cyclase"/>
</dbReference>
<reference evidence="10 11" key="1">
    <citation type="journal article" date="2013" name="Mar. Genomics">
        <title>Expression of sulfatases in Rhodopirellula baltica and the diversity of sulfatases in the genus Rhodopirellula.</title>
        <authorList>
            <person name="Wegner C.E."/>
            <person name="Richter-Heitmann T."/>
            <person name="Klindworth A."/>
            <person name="Klockow C."/>
            <person name="Richter M."/>
            <person name="Achstetter T."/>
            <person name="Glockner F.O."/>
            <person name="Harder J."/>
        </authorList>
    </citation>
    <scope>NUCLEOTIDE SEQUENCE [LARGE SCALE GENOMIC DNA]</scope>
    <source>
        <strain evidence="10 11">SWK14</strain>
    </source>
</reference>
<evidence type="ECO:0000256" key="5">
    <source>
        <dbReference type="SAM" id="Phobius"/>
    </source>
</evidence>
<dbReference type="InterPro" id="IPR003607">
    <property type="entry name" value="HD/PDEase_dom"/>
</dbReference>
<name>L7CKJ8_RHOBT</name>
<evidence type="ECO:0000259" key="8">
    <source>
        <dbReference type="PROSITE" id="PS51831"/>
    </source>
</evidence>
<dbReference type="PANTHER" id="PTHR45138:SF9">
    <property type="entry name" value="DIGUANYLATE CYCLASE DGCM-RELATED"/>
    <property type="match status" value="1"/>
</dbReference>
<dbReference type="SUPFAM" id="SSF55785">
    <property type="entry name" value="PYP-like sensor domain (PAS domain)"/>
    <property type="match status" value="1"/>
</dbReference>
<dbReference type="InterPro" id="IPR035965">
    <property type="entry name" value="PAS-like_dom_sf"/>
</dbReference>
<dbReference type="InterPro" id="IPR043128">
    <property type="entry name" value="Rev_trsase/Diguanyl_cyclase"/>
</dbReference>
<dbReference type="NCBIfam" id="TIGR00229">
    <property type="entry name" value="sensory_box"/>
    <property type="match status" value="1"/>
</dbReference>
<dbReference type="EC" id="2.7.7.65" evidence="1"/>
<dbReference type="InterPro" id="IPR006675">
    <property type="entry name" value="HDIG_dom"/>
</dbReference>
<dbReference type="PANTHER" id="PTHR45138">
    <property type="entry name" value="REGULATORY COMPONENTS OF SENSORY TRANSDUCTION SYSTEM"/>
    <property type="match status" value="1"/>
</dbReference>
<dbReference type="Pfam" id="PF08448">
    <property type="entry name" value="PAS_4"/>
    <property type="match status" value="1"/>
</dbReference>
<dbReference type="InterPro" id="IPR029787">
    <property type="entry name" value="Nucleotide_cyclase"/>
</dbReference>
<evidence type="ECO:0000313" key="10">
    <source>
        <dbReference type="EMBL" id="ELP34162.1"/>
    </source>
</evidence>
<feature type="transmembrane region" description="Helical" evidence="5">
    <location>
        <begin position="22"/>
        <end position="50"/>
    </location>
</feature>
<proteinExistence type="predicted"/>